<sequence length="118" mass="13859">MRSGRLKQMTTSFGPDHSHLFDAFSVVGSSYTSRISTTHCPVLISRDINVSFTIVYFTLVLYDYTLTISREIELFWKRPERSWMFALFIANRYITILGHAPFLVYLFWSPKTQSDYRV</sequence>
<evidence type="ECO:0000259" key="2">
    <source>
        <dbReference type="Pfam" id="PF20151"/>
    </source>
</evidence>
<feature type="transmembrane region" description="Helical" evidence="1">
    <location>
        <begin position="83"/>
        <end position="108"/>
    </location>
</feature>
<reference evidence="4" key="2">
    <citation type="submission" date="2015-01" db="EMBL/GenBank/DDBJ databases">
        <title>Evolutionary Origins and Diversification of the Mycorrhizal Mutualists.</title>
        <authorList>
            <consortium name="DOE Joint Genome Institute"/>
            <consortium name="Mycorrhizal Genomics Consortium"/>
            <person name="Kohler A."/>
            <person name="Kuo A."/>
            <person name="Nagy L.G."/>
            <person name="Floudas D."/>
            <person name="Copeland A."/>
            <person name="Barry K.W."/>
            <person name="Cichocki N."/>
            <person name="Veneault-Fourrey C."/>
            <person name="LaButti K."/>
            <person name="Lindquist E.A."/>
            <person name="Lipzen A."/>
            <person name="Lundell T."/>
            <person name="Morin E."/>
            <person name="Murat C."/>
            <person name="Riley R."/>
            <person name="Ohm R."/>
            <person name="Sun H."/>
            <person name="Tunlid A."/>
            <person name="Henrissat B."/>
            <person name="Grigoriev I.V."/>
            <person name="Hibbett D.S."/>
            <person name="Martin F."/>
        </authorList>
    </citation>
    <scope>NUCLEOTIDE SEQUENCE [LARGE SCALE GENOMIC DNA]</scope>
    <source>
        <strain evidence="4">Foug A</strain>
    </source>
</reference>
<dbReference type="OrthoDB" id="2692685at2759"/>
<keyword evidence="4" id="KW-1185">Reference proteome</keyword>
<organism evidence="3 4">
    <name type="scientific">Scleroderma citrinum Foug A</name>
    <dbReference type="NCBI Taxonomy" id="1036808"/>
    <lineage>
        <taxon>Eukaryota</taxon>
        <taxon>Fungi</taxon>
        <taxon>Dikarya</taxon>
        <taxon>Basidiomycota</taxon>
        <taxon>Agaricomycotina</taxon>
        <taxon>Agaricomycetes</taxon>
        <taxon>Agaricomycetidae</taxon>
        <taxon>Boletales</taxon>
        <taxon>Sclerodermatineae</taxon>
        <taxon>Sclerodermataceae</taxon>
        <taxon>Scleroderma</taxon>
    </lineage>
</organism>
<dbReference type="EMBL" id="KN822026">
    <property type="protein sequence ID" value="KIM64883.1"/>
    <property type="molecule type" value="Genomic_DNA"/>
</dbReference>
<dbReference type="Pfam" id="PF20151">
    <property type="entry name" value="DUF6533"/>
    <property type="match status" value="1"/>
</dbReference>
<keyword evidence="1" id="KW-0812">Transmembrane</keyword>
<gene>
    <name evidence="3" type="ORF">SCLCIDRAFT_599763</name>
</gene>
<keyword evidence="1" id="KW-1133">Transmembrane helix</keyword>
<reference evidence="3 4" key="1">
    <citation type="submission" date="2014-04" db="EMBL/GenBank/DDBJ databases">
        <authorList>
            <consortium name="DOE Joint Genome Institute"/>
            <person name="Kuo A."/>
            <person name="Kohler A."/>
            <person name="Nagy L.G."/>
            <person name="Floudas D."/>
            <person name="Copeland A."/>
            <person name="Barry K.W."/>
            <person name="Cichocki N."/>
            <person name="Veneault-Fourrey C."/>
            <person name="LaButti K."/>
            <person name="Lindquist E.A."/>
            <person name="Lipzen A."/>
            <person name="Lundell T."/>
            <person name="Morin E."/>
            <person name="Murat C."/>
            <person name="Sun H."/>
            <person name="Tunlid A."/>
            <person name="Henrissat B."/>
            <person name="Grigoriev I.V."/>
            <person name="Hibbett D.S."/>
            <person name="Martin F."/>
            <person name="Nordberg H.P."/>
            <person name="Cantor M.N."/>
            <person name="Hua S.X."/>
        </authorList>
    </citation>
    <scope>NUCLEOTIDE SEQUENCE [LARGE SCALE GENOMIC DNA]</scope>
    <source>
        <strain evidence="3 4">Foug A</strain>
    </source>
</reference>
<protein>
    <recommendedName>
        <fullName evidence="2">DUF6533 domain-containing protein</fullName>
    </recommendedName>
</protein>
<evidence type="ECO:0000313" key="3">
    <source>
        <dbReference type="EMBL" id="KIM64883.1"/>
    </source>
</evidence>
<name>A0A0C2ZTP0_9AGAM</name>
<feature type="domain" description="DUF6533" evidence="2">
    <location>
        <begin position="52"/>
        <end position="97"/>
    </location>
</feature>
<dbReference type="InterPro" id="IPR045340">
    <property type="entry name" value="DUF6533"/>
</dbReference>
<accession>A0A0C2ZTP0</accession>
<dbReference type="HOGENOM" id="CLU_2074518_0_0_1"/>
<evidence type="ECO:0000313" key="4">
    <source>
        <dbReference type="Proteomes" id="UP000053989"/>
    </source>
</evidence>
<proteinExistence type="predicted"/>
<keyword evidence="1" id="KW-0472">Membrane</keyword>
<dbReference type="AlphaFoldDB" id="A0A0C2ZTP0"/>
<dbReference type="Proteomes" id="UP000053989">
    <property type="component" value="Unassembled WGS sequence"/>
</dbReference>
<dbReference type="InParanoid" id="A0A0C2ZTP0"/>
<evidence type="ECO:0000256" key="1">
    <source>
        <dbReference type="SAM" id="Phobius"/>
    </source>
</evidence>